<gene>
    <name evidence="2" type="ORF">FCALED_LOCUS2997</name>
</gene>
<evidence type="ECO:0000256" key="1">
    <source>
        <dbReference type="SAM" id="MobiDB-lite"/>
    </source>
</evidence>
<dbReference type="OrthoDB" id="2418216at2759"/>
<name>A0A9N8ZB74_9GLOM</name>
<dbReference type="Proteomes" id="UP000789570">
    <property type="component" value="Unassembled WGS sequence"/>
</dbReference>
<evidence type="ECO:0000313" key="3">
    <source>
        <dbReference type="Proteomes" id="UP000789570"/>
    </source>
</evidence>
<feature type="region of interest" description="Disordered" evidence="1">
    <location>
        <begin position="305"/>
        <end position="328"/>
    </location>
</feature>
<evidence type="ECO:0000313" key="2">
    <source>
        <dbReference type="EMBL" id="CAG8486782.1"/>
    </source>
</evidence>
<proteinExistence type="predicted"/>
<dbReference type="EMBL" id="CAJVPQ010000498">
    <property type="protein sequence ID" value="CAG8486782.1"/>
    <property type="molecule type" value="Genomic_DNA"/>
</dbReference>
<sequence length="365" mass="42822">MEDIRFMTMDCKFGATTQRKFLEGKYPSHPIHSKDLYAAIQKFQPTSKSLSNDATKISNWLDQQKEMDSQFYKCLNSFAEDAFQQQFDKLIQNYPNARTYLEFLYKSKTCWAHCFTSFKFTRGKIPSSRVESVNTCLKHKENEYRFWQLAIPSIKNQQKTNFLFTKIDQSTLLENTENAEIEDEENQSMPSDEITIDITQATLRQLIKFVGIHNIKKYGQIVILTTSNAVFHIRLIPSRWYLPYLSLFNQDNKDLREERLTIFEQKIVYGKLHGTYKKALSKALQTNSKSQQLINLLQEFIENEDTQQENDTSDKENDPSVPLLQNPKKRRDLNRLMRLLKQKTNANAKNVEMSVITKKTARFKA</sequence>
<reference evidence="2" key="1">
    <citation type="submission" date="2021-06" db="EMBL/GenBank/DDBJ databases">
        <authorList>
            <person name="Kallberg Y."/>
            <person name="Tangrot J."/>
            <person name="Rosling A."/>
        </authorList>
    </citation>
    <scope>NUCLEOTIDE SEQUENCE</scope>
    <source>
        <strain evidence="2">UK204</strain>
    </source>
</reference>
<accession>A0A9N8ZB74</accession>
<organism evidence="2 3">
    <name type="scientific">Funneliformis caledonium</name>
    <dbReference type="NCBI Taxonomy" id="1117310"/>
    <lineage>
        <taxon>Eukaryota</taxon>
        <taxon>Fungi</taxon>
        <taxon>Fungi incertae sedis</taxon>
        <taxon>Mucoromycota</taxon>
        <taxon>Glomeromycotina</taxon>
        <taxon>Glomeromycetes</taxon>
        <taxon>Glomerales</taxon>
        <taxon>Glomeraceae</taxon>
        <taxon>Funneliformis</taxon>
    </lineage>
</organism>
<protein>
    <submittedName>
        <fullName evidence="2">10774_t:CDS:1</fullName>
    </submittedName>
</protein>
<dbReference type="AlphaFoldDB" id="A0A9N8ZB74"/>
<keyword evidence="3" id="KW-1185">Reference proteome</keyword>
<comment type="caution">
    <text evidence="2">The sequence shown here is derived from an EMBL/GenBank/DDBJ whole genome shotgun (WGS) entry which is preliminary data.</text>
</comment>